<dbReference type="STRING" id="121821.GCA_001870675_00983"/>
<dbReference type="Proteomes" id="UP000249364">
    <property type="component" value="Unassembled WGS sequence"/>
</dbReference>
<dbReference type="Gene3D" id="1.10.150.20">
    <property type="entry name" value="5' to 3' exonuclease, C-terminal subdomain"/>
    <property type="match status" value="1"/>
</dbReference>
<name>A0A2W7QA47_9RHOB</name>
<keyword evidence="3" id="KW-0378">Hydrolase</keyword>
<feature type="transmembrane region" description="Helical" evidence="2">
    <location>
        <begin position="12"/>
        <end position="35"/>
    </location>
</feature>
<sequence>MPHSEIQNAPPLYGWSIAIAAGAIATGVSFVAVGIEGNGSVAIGAVIALVVGVIFTIAETPPAQNKARPTQQVTAKTAAPPAAAPAAAQDAPAVAEDAGIQPQKLDAPVGTADDLKQISGVGPVLERKLNELGIYHFWQIAGWSEDEITWVDGFLNFKGRIQRDEWITQASKLAATSPSTRPA</sequence>
<gene>
    <name evidence="3" type="ORF">LY56_01572</name>
</gene>
<dbReference type="RefSeq" id="WP_084386231.1">
    <property type="nucleotide sequence ID" value="NZ_MEHT01000018.1"/>
</dbReference>
<evidence type="ECO:0000313" key="4">
    <source>
        <dbReference type="Proteomes" id="UP000249364"/>
    </source>
</evidence>
<keyword evidence="4" id="KW-1185">Reference proteome</keyword>
<evidence type="ECO:0000256" key="1">
    <source>
        <dbReference type="SAM" id="MobiDB-lite"/>
    </source>
</evidence>
<dbReference type="AlphaFoldDB" id="A0A2W7QA47"/>
<evidence type="ECO:0000313" key="3">
    <source>
        <dbReference type="EMBL" id="PZX45548.1"/>
    </source>
</evidence>
<feature type="compositionally biased region" description="Low complexity" evidence="1">
    <location>
        <begin position="69"/>
        <end position="88"/>
    </location>
</feature>
<keyword evidence="3" id="KW-0540">Nuclease</keyword>
<dbReference type="OrthoDB" id="9807941at2"/>
<evidence type="ECO:0000256" key="2">
    <source>
        <dbReference type="SAM" id="Phobius"/>
    </source>
</evidence>
<keyword evidence="2" id="KW-1133">Transmembrane helix</keyword>
<dbReference type="GO" id="GO:0004519">
    <property type="term" value="F:endonuclease activity"/>
    <property type="evidence" value="ECO:0007669"/>
    <property type="project" value="UniProtKB-KW"/>
</dbReference>
<reference evidence="3 4" key="1">
    <citation type="submission" date="2018-06" db="EMBL/GenBank/DDBJ databases">
        <title>Genomic Encyclopedia of Archaeal and Bacterial Type Strains, Phase II (KMG-II): from individual species to whole genera.</title>
        <authorList>
            <person name="Goeker M."/>
        </authorList>
    </citation>
    <scope>NUCLEOTIDE SEQUENCE [LARGE SCALE GENOMIC DNA]</scope>
    <source>
        <strain evidence="3 4">DSM 13087</strain>
    </source>
</reference>
<comment type="caution">
    <text evidence="3">The sequence shown here is derived from an EMBL/GenBank/DDBJ whole genome shotgun (WGS) entry which is preliminary data.</text>
</comment>
<feature type="region of interest" description="Disordered" evidence="1">
    <location>
        <begin position="65"/>
        <end position="88"/>
    </location>
</feature>
<accession>A0A2W7QA47</accession>
<feature type="transmembrane region" description="Helical" evidence="2">
    <location>
        <begin position="41"/>
        <end position="58"/>
    </location>
</feature>
<keyword evidence="3" id="KW-0255">Endonuclease</keyword>
<keyword evidence="2" id="KW-0812">Transmembrane</keyword>
<dbReference type="EMBL" id="QKZQ01000006">
    <property type="protein sequence ID" value="PZX45548.1"/>
    <property type="molecule type" value="Genomic_DNA"/>
</dbReference>
<keyword evidence="2" id="KW-0472">Membrane</keyword>
<organism evidence="3 4">
    <name type="scientific">Roseinatronobacter thiooxidans</name>
    <dbReference type="NCBI Taxonomy" id="121821"/>
    <lineage>
        <taxon>Bacteria</taxon>
        <taxon>Pseudomonadati</taxon>
        <taxon>Pseudomonadota</taxon>
        <taxon>Alphaproteobacteria</taxon>
        <taxon>Rhodobacterales</taxon>
        <taxon>Paracoccaceae</taxon>
        <taxon>Roseinatronobacter</taxon>
    </lineage>
</organism>
<proteinExistence type="predicted"/>
<protein>
    <submittedName>
        <fullName evidence="3">Putative flap endonuclease-1-like 5' DNA nuclease</fullName>
    </submittedName>
</protein>